<dbReference type="Proteomes" id="UP000037460">
    <property type="component" value="Unassembled WGS sequence"/>
</dbReference>
<sequence length="300" mass="32873">MSTYARLIEPELPPPSREYIEAYCRAQSLARPPTTDATHSGARPPGAPSAVTASADHQHRRGPRIFDAGQGNAADYASFCAALAHHRELRGLRDADELHRRTTLARMLSLTLSALALSQGVSASVFGYTLWVDLGDDPAAQLTCAIVFGSGCLGLVGGVWRLTWALQSFFMTQIWALAFVFAQWLRSQQRSGRTSLFCQQYAAGNCAAGTDATQLGAIILSLMLVYASMFVSDVLAERLQNDLEREDQVSLIRLSWHMHRKTLAGVQRFEDLIHSKFEELVGMGYLKAAREGARRAAASE</sequence>
<proteinExistence type="predicted"/>
<evidence type="ECO:0000313" key="3">
    <source>
        <dbReference type="EMBL" id="KOO28138.1"/>
    </source>
</evidence>
<dbReference type="AlphaFoldDB" id="A0A0M0JPF3"/>
<keyword evidence="2" id="KW-1133">Transmembrane helix</keyword>
<feature type="region of interest" description="Disordered" evidence="1">
    <location>
        <begin position="30"/>
        <end position="63"/>
    </location>
</feature>
<evidence type="ECO:0000256" key="1">
    <source>
        <dbReference type="SAM" id="MobiDB-lite"/>
    </source>
</evidence>
<evidence type="ECO:0000256" key="2">
    <source>
        <dbReference type="SAM" id="Phobius"/>
    </source>
</evidence>
<keyword evidence="2" id="KW-0812">Transmembrane</keyword>
<protein>
    <submittedName>
        <fullName evidence="3">Uncharacterized protein</fullName>
    </submittedName>
</protein>
<comment type="caution">
    <text evidence="3">The sequence shown here is derived from an EMBL/GenBank/DDBJ whole genome shotgun (WGS) entry which is preliminary data.</text>
</comment>
<keyword evidence="4" id="KW-1185">Reference proteome</keyword>
<feature type="transmembrane region" description="Helical" evidence="2">
    <location>
        <begin position="108"/>
        <end position="132"/>
    </location>
</feature>
<dbReference type="EMBL" id="JWZX01002614">
    <property type="protein sequence ID" value="KOO28138.1"/>
    <property type="molecule type" value="Genomic_DNA"/>
</dbReference>
<name>A0A0M0JPF3_9EUKA</name>
<organism evidence="3 4">
    <name type="scientific">Chrysochromulina tobinii</name>
    <dbReference type="NCBI Taxonomy" id="1460289"/>
    <lineage>
        <taxon>Eukaryota</taxon>
        <taxon>Haptista</taxon>
        <taxon>Haptophyta</taxon>
        <taxon>Prymnesiophyceae</taxon>
        <taxon>Prymnesiales</taxon>
        <taxon>Chrysochromulinaceae</taxon>
        <taxon>Chrysochromulina</taxon>
    </lineage>
</organism>
<feature type="transmembrane region" description="Helical" evidence="2">
    <location>
        <begin position="138"/>
        <end position="157"/>
    </location>
</feature>
<evidence type="ECO:0000313" key="4">
    <source>
        <dbReference type="Proteomes" id="UP000037460"/>
    </source>
</evidence>
<keyword evidence="2" id="KW-0472">Membrane</keyword>
<reference evidence="4" key="1">
    <citation type="journal article" date="2015" name="PLoS Genet.">
        <title>Genome Sequence and Transcriptome Analyses of Chrysochromulina tobin: Metabolic Tools for Enhanced Algal Fitness in the Prominent Order Prymnesiales (Haptophyceae).</title>
        <authorList>
            <person name="Hovde B.T."/>
            <person name="Deodato C.R."/>
            <person name="Hunsperger H.M."/>
            <person name="Ryken S.A."/>
            <person name="Yost W."/>
            <person name="Jha R.K."/>
            <person name="Patterson J."/>
            <person name="Monnat R.J. Jr."/>
            <person name="Barlow S.B."/>
            <person name="Starkenburg S.R."/>
            <person name="Cattolico R.A."/>
        </authorList>
    </citation>
    <scope>NUCLEOTIDE SEQUENCE</scope>
    <source>
        <strain evidence="4">CCMP291</strain>
    </source>
</reference>
<accession>A0A0M0JPF3</accession>
<gene>
    <name evidence="3" type="ORF">Ctob_009896</name>
</gene>